<proteinExistence type="predicted"/>
<sequence length="102" mass="11692">MYLRDDAGQVIAGLTGKIFGGWLHVEFLWVDEAHRNKDYGAKILSEAENEAISKGCKASSLDTFSFQALNFYLKQGYEVVGELDGYYGTHRRHYLRKQLTRK</sequence>
<dbReference type="STRING" id="392500.Swoo_2819"/>
<dbReference type="AlphaFoldDB" id="B1KJ74"/>
<keyword evidence="2" id="KW-0808">Transferase</keyword>
<dbReference type="HOGENOM" id="CLU_115862_3_1_6"/>
<dbReference type="EMBL" id="CP000961">
    <property type="protein sequence ID" value="ACA87094.1"/>
    <property type="molecule type" value="Genomic_DNA"/>
</dbReference>
<accession>B1KJ74</accession>
<keyword evidence="3" id="KW-1185">Reference proteome</keyword>
<dbReference type="eggNOG" id="COG1246">
    <property type="taxonomic scope" value="Bacteria"/>
</dbReference>
<dbReference type="CDD" id="cd04301">
    <property type="entry name" value="NAT_SF"/>
    <property type="match status" value="1"/>
</dbReference>
<reference evidence="2 3" key="1">
    <citation type="submission" date="2008-02" db="EMBL/GenBank/DDBJ databases">
        <title>Complete sequence of Shewanella woodyi ATCC 51908.</title>
        <authorList>
            <consortium name="US DOE Joint Genome Institute"/>
            <person name="Copeland A."/>
            <person name="Lucas S."/>
            <person name="Lapidus A."/>
            <person name="Glavina del Rio T."/>
            <person name="Dalin E."/>
            <person name="Tice H."/>
            <person name="Bruce D."/>
            <person name="Goodwin L."/>
            <person name="Pitluck S."/>
            <person name="Sims D."/>
            <person name="Brettin T."/>
            <person name="Detter J.C."/>
            <person name="Han C."/>
            <person name="Kuske C.R."/>
            <person name="Schmutz J."/>
            <person name="Larimer F."/>
            <person name="Land M."/>
            <person name="Hauser L."/>
            <person name="Kyrpides N."/>
            <person name="Lykidis A."/>
            <person name="Zhao J.-S."/>
            <person name="Richardson P."/>
        </authorList>
    </citation>
    <scope>NUCLEOTIDE SEQUENCE [LARGE SCALE GENOMIC DNA]</scope>
    <source>
        <strain evidence="3">ATCC 51908 / MS32</strain>
    </source>
</reference>
<name>B1KJ74_SHEWM</name>
<dbReference type="RefSeq" id="WP_012325430.1">
    <property type="nucleotide sequence ID" value="NC_010506.1"/>
</dbReference>
<dbReference type="Gene3D" id="3.40.630.30">
    <property type="match status" value="1"/>
</dbReference>
<dbReference type="Proteomes" id="UP000002168">
    <property type="component" value="Chromosome"/>
</dbReference>
<feature type="domain" description="N-acetyltransferase" evidence="1">
    <location>
        <begin position="1"/>
        <end position="101"/>
    </location>
</feature>
<dbReference type="SUPFAM" id="SSF55729">
    <property type="entry name" value="Acyl-CoA N-acyltransferases (Nat)"/>
    <property type="match status" value="1"/>
</dbReference>
<dbReference type="KEGG" id="swd:Swoo_2819"/>
<evidence type="ECO:0000313" key="3">
    <source>
        <dbReference type="Proteomes" id="UP000002168"/>
    </source>
</evidence>
<dbReference type="InterPro" id="IPR016181">
    <property type="entry name" value="Acyl_CoA_acyltransferase"/>
</dbReference>
<dbReference type="InterPro" id="IPR000182">
    <property type="entry name" value="GNAT_dom"/>
</dbReference>
<dbReference type="GO" id="GO:0016747">
    <property type="term" value="F:acyltransferase activity, transferring groups other than amino-acyl groups"/>
    <property type="evidence" value="ECO:0007669"/>
    <property type="project" value="InterPro"/>
</dbReference>
<dbReference type="PROSITE" id="PS51186">
    <property type="entry name" value="GNAT"/>
    <property type="match status" value="1"/>
</dbReference>
<gene>
    <name evidence="2" type="ordered locus">Swoo_2819</name>
</gene>
<evidence type="ECO:0000313" key="2">
    <source>
        <dbReference type="EMBL" id="ACA87094.1"/>
    </source>
</evidence>
<dbReference type="Pfam" id="PF00583">
    <property type="entry name" value="Acetyltransf_1"/>
    <property type="match status" value="1"/>
</dbReference>
<evidence type="ECO:0000259" key="1">
    <source>
        <dbReference type="PROSITE" id="PS51186"/>
    </source>
</evidence>
<protein>
    <submittedName>
        <fullName evidence="2">GCN5-related N-acetyltransferase</fullName>
    </submittedName>
</protein>
<organism evidence="2 3">
    <name type="scientific">Shewanella woodyi (strain ATCC 51908 / MS32)</name>
    <dbReference type="NCBI Taxonomy" id="392500"/>
    <lineage>
        <taxon>Bacteria</taxon>
        <taxon>Pseudomonadati</taxon>
        <taxon>Pseudomonadota</taxon>
        <taxon>Gammaproteobacteria</taxon>
        <taxon>Alteromonadales</taxon>
        <taxon>Shewanellaceae</taxon>
        <taxon>Shewanella</taxon>
    </lineage>
</organism>